<dbReference type="Proteomes" id="UP000676409">
    <property type="component" value="Chromosome"/>
</dbReference>
<evidence type="ECO:0000256" key="1">
    <source>
        <dbReference type="ARBA" id="ARBA00008791"/>
    </source>
</evidence>
<protein>
    <submittedName>
        <fullName evidence="3">Universal stress protein</fullName>
    </submittedName>
</protein>
<dbReference type="SUPFAM" id="SSF52402">
    <property type="entry name" value="Adenine nucleotide alpha hydrolases-like"/>
    <property type="match status" value="2"/>
</dbReference>
<gene>
    <name evidence="3" type="ORF">KCG34_18750</name>
</gene>
<evidence type="ECO:0000259" key="2">
    <source>
        <dbReference type="Pfam" id="PF00582"/>
    </source>
</evidence>
<feature type="domain" description="UspA" evidence="2">
    <location>
        <begin position="152"/>
        <end position="270"/>
    </location>
</feature>
<reference evidence="3" key="1">
    <citation type="submission" date="2021-04" db="EMBL/GenBank/DDBJ databases">
        <title>The complete genome sequence of Caulobacter sp. S6.</title>
        <authorList>
            <person name="Tang Y."/>
            <person name="Ouyang W."/>
            <person name="Liu Q."/>
            <person name="Huang B."/>
            <person name="Guo Z."/>
            <person name="Lei P."/>
        </authorList>
    </citation>
    <scope>NUCLEOTIDE SEQUENCE</scope>
    <source>
        <strain evidence="3">S6</strain>
    </source>
</reference>
<proteinExistence type="inferred from homology"/>
<dbReference type="EMBL" id="CP073078">
    <property type="protein sequence ID" value="QUD87085.1"/>
    <property type="molecule type" value="Genomic_DNA"/>
</dbReference>
<dbReference type="AlphaFoldDB" id="A0A975FXG4"/>
<dbReference type="InterPro" id="IPR006016">
    <property type="entry name" value="UspA"/>
</dbReference>
<sequence length="273" mass="28731">MSYKTLLVHAEAGDAADARLALAGGVARMFGARIVGLGAEGFFPLMTSGFAAADGMVIEAVRERIAADLPLAEQRFRRLTEGCAEGVDWLTGYDYPAVELVRHARGADLVVLSRPPRGAAAAFAAPVADVVLEAGTPVLLAGDTGAPLKAEKVLVAWKNTRESRRALADALPFLMRADKVTVLVVSGESEEVEQVGLHEVTARLARHGVDADTLVAPKGQGTAAEAIERTANRLQADLIVAGAYGRSRLQEWALGGVTEDLLAASPRCVLFSH</sequence>
<evidence type="ECO:0000313" key="4">
    <source>
        <dbReference type="Proteomes" id="UP000676409"/>
    </source>
</evidence>
<dbReference type="Gene3D" id="3.40.50.12370">
    <property type="match status" value="1"/>
</dbReference>
<evidence type="ECO:0000313" key="3">
    <source>
        <dbReference type="EMBL" id="QUD87085.1"/>
    </source>
</evidence>
<keyword evidence="4" id="KW-1185">Reference proteome</keyword>
<dbReference type="CDD" id="cd00293">
    <property type="entry name" value="USP-like"/>
    <property type="match status" value="1"/>
</dbReference>
<organism evidence="3 4">
    <name type="scientific">Phenylobacterium montanum</name>
    <dbReference type="NCBI Taxonomy" id="2823693"/>
    <lineage>
        <taxon>Bacteria</taxon>
        <taxon>Pseudomonadati</taxon>
        <taxon>Pseudomonadota</taxon>
        <taxon>Alphaproteobacteria</taxon>
        <taxon>Caulobacterales</taxon>
        <taxon>Caulobacteraceae</taxon>
        <taxon>Phenylobacterium</taxon>
    </lineage>
</organism>
<comment type="similarity">
    <text evidence="1">Belongs to the universal stress protein A family.</text>
</comment>
<dbReference type="PANTHER" id="PTHR46268">
    <property type="entry name" value="STRESS RESPONSE PROTEIN NHAX"/>
    <property type="match status" value="1"/>
</dbReference>
<dbReference type="Pfam" id="PF00582">
    <property type="entry name" value="Usp"/>
    <property type="match status" value="1"/>
</dbReference>
<accession>A0A975FXG4</accession>
<dbReference type="KEGG" id="caul:KCG34_18750"/>
<dbReference type="PANTHER" id="PTHR46268:SF15">
    <property type="entry name" value="UNIVERSAL STRESS PROTEIN HP_0031"/>
    <property type="match status" value="1"/>
</dbReference>
<dbReference type="RefSeq" id="WP_211937137.1">
    <property type="nucleotide sequence ID" value="NZ_CP073078.1"/>
</dbReference>
<name>A0A975FXG4_9CAUL</name>